<reference evidence="1" key="1">
    <citation type="submission" date="2014-09" db="EMBL/GenBank/DDBJ databases">
        <authorList>
            <person name="Magalhaes I.L.F."/>
            <person name="Oliveira U."/>
            <person name="Santos F.R."/>
            <person name="Vidigal T.H.D.A."/>
            <person name="Brescovit A.D."/>
            <person name="Santos A.J."/>
        </authorList>
    </citation>
    <scope>NUCLEOTIDE SEQUENCE</scope>
    <source>
        <tissue evidence="1">Shoot tissue taken approximately 20 cm above the soil surface</tissue>
    </source>
</reference>
<sequence length="27" mass="3206">MMVMYDTNIWTVLDNTVLHMPEKPQPT</sequence>
<reference evidence="1" key="2">
    <citation type="journal article" date="2015" name="Data Brief">
        <title>Shoot transcriptome of the giant reed, Arundo donax.</title>
        <authorList>
            <person name="Barrero R.A."/>
            <person name="Guerrero F.D."/>
            <person name="Moolhuijzen P."/>
            <person name="Goolsby J.A."/>
            <person name="Tidwell J."/>
            <person name="Bellgard S.E."/>
            <person name="Bellgard M.I."/>
        </authorList>
    </citation>
    <scope>NUCLEOTIDE SEQUENCE</scope>
    <source>
        <tissue evidence="1">Shoot tissue taken approximately 20 cm above the soil surface</tissue>
    </source>
</reference>
<dbReference type="EMBL" id="GBRH01253812">
    <property type="protein sequence ID" value="JAD44083.1"/>
    <property type="molecule type" value="Transcribed_RNA"/>
</dbReference>
<proteinExistence type="predicted"/>
<protein>
    <submittedName>
        <fullName evidence="1">Uncharacterized protein</fullName>
    </submittedName>
</protein>
<organism evidence="1">
    <name type="scientific">Arundo donax</name>
    <name type="common">Giant reed</name>
    <name type="synonym">Donax arundinaceus</name>
    <dbReference type="NCBI Taxonomy" id="35708"/>
    <lineage>
        <taxon>Eukaryota</taxon>
        <taxon>Viridiplantae</taxon>
        <taxon>Streptophyta</taxon>
        <taxon>Embryophyta</taxon>
        <taxon>Tracheophyta</taxon>
        <taxon>Spermatophyta</taxon>
        <taxon>Magnoliopsida</taxon>
        <taxon>Liliopsida</taxon>
        <taxon>Poales</taxon>
        <taxon>Poaceae</taxon>
        <taxon>PACMAD clade</taxon>
        <taxon>Arundinoideae</taxon>
        <taxon>Arundineae</taxon>
        <taxon>Arundo</taxon>
    </lineage>
</organism>
<evidence type="ECO:0000313" key="1">
    <source>
        <dbReference type="EMBL" id="JAD44083.1"/>
    </source>
</evidence>
<dbReference type="AlphaFoldDB" id="A0A0A9A2B5"/>
<accession>A0A0A9A2B5</accession>
<name>A0A0A9A2B5_ARUDO</name>